<feature type="chain" id="PRO_5046935026" description="DUF4333 domain-containing protein" evidence="1">
    <location>
        <begin position="23"/>
        <end position="119"/>
    </location>
</feature>
<proteinExistence type="predicted"/>
<keyword evidence="1" id="KW-0732">Signal</keyword>
<dbReference type="Proteomes" id="UP000627838">
    <property type="component" value="Unassembled WGS sequence"/>
</dbReference>
<accession>A0ABR9JLJ1</accession>
<comment type="caution">
    <text evidence="2">The sequence shown here is derived from an EMBL/GenBank/DDBJ whole genome shotgun (WGS) entry which is preliminary data.</text>
</comment>
<evidence type="ECO:0008006" key="4">
    <source>
        <dbReference type="Google" id="ProtNLM"/>
    </source>
</evidence>
<dbReference type="RefSeq" id="WP_192758295.1">
    <property type="nucleotide sequence ID" value="NZ_JADBDZ010000001.1"/>
</dbReference>
<name>A0ABR9JLJ1_9ACTN</name>
<evidence type="ECO:0000313" key="2">
    <source>
        <dbReference type="EMBL" id="MBE1531427.1"/>
    </source>
</evidence>
<organism evidence="2 3">
    <name type="scientific">Actinomadura algeriensis</name>
    <dbReference type="NCBI Taxonomy" id="1679523"/>
    <lineage>
        <taxon>Bacteria</taxon>
        <taxon>Bacillati</taxon>
        <taxon>Actinomycetota</taxon>
        <taxon>Actinomycetes</taxon>
        <taxon>Streptosporangiales</taxon>
        <taxon>Thermomonosporaceae</taxon>
        <taxon>Actinomadura</taxon>
    </lineage>
</organism>
<keyword evidence="3" id="KW-1185">Reference proteome</keyword>
<dbReference type="EMBL" id="JADBDZ010000001">
    <property type="protein sequence ID" value="MBE1531427.1"/>
    <property type="molecule type" value="Genomic_DNA"/>
</dbReference>
<sequence>MRRAGRVLAAVLLVAALSGCEAMQRISEGAYRNAVSDGTTGELRARGVELERRPDCELAETGSEALVRVHCTARTRTGEPVTVRGVAQDADTPRPRELYVVSVGEREIFRTNCLGPDCA</sequence>
<evidence type="ECO:0000313" key="3">
    <source>
        <dbReference type="Proteomes" id="UP000627838"/>
    </source>
</evidence>
<reference evidence="2 3" key="1">
    <citation type="submission" date="2020-10" db="EMBL/GenBank/DDBJ databases">
        <title>Sequencing the genomes of 1000 actinobacteria strains.</title>
        <authorList>
            <person name="Klenk H.-P."/>
        </authorList>
    </citation>
    <scope>NUCLEOTIDE SEQUENCE [LARGE SCALE GENOMIC DNA]</scope>
    <source>
        <strain evidence="2 3">DSM 46744</strain>
    </source>
</reference>
<feature type="signal peptide" evidence="1">
    <location>
        <begin position="1"/>
        <end position="22"/>
    </location>
</feature>
<evidence type="ECO:0000256" key="1">
    <source>
        <dbReference type="SAM" id="SignalP"/>
    </source>
</evidence>
<protein>
    <recommendedName>
        <fullName evidence="4">DUF4333 domain-containing protein</fullName>
    </recommendedName>
</protein>
<gene>
    <name evidence="2" type="ORF">H4W34_001260</name>
</gene>
<dbReference type="PROSITE" id="PS51257">
    <property type="entry name" value="PROKAR_LIPOPROTEIN"/>
    <property type="match status" value="1"/>
</dbReference>